<evidence type="ECO:0000313" key="5">
    <source>
        <dbReference type="Proteomes" id="UP000184216"/>
    </source>
</evidence>
<feature type="signal peptide" evidence="2">
    <location>
        <begin position="1"/>
        <end position="22"/>
    </location>
</feature>
<dbReference type="EMBL" id="FRBX01000001">
    <property type="protein sequence ID" value="SHL25237.1"/>
    <property type="molecule type" value="Genomic_DNA"/>
</dbReference>
<evidence type="ECO:0000313" key="4">
    <source>
        <dbReference type="EMBL" id="SHL25237.1"/>
    </source>
</evidence>
<reference evidence="4 5" key="1">
    <citation type="submission" date="2016-11" db="EMBL/GenBank/DDBJ databases">
        <authorList>
            <person name="Varghese N."/>
            <person name="Submissions S."/>
        </authorList>
    </citation>
    <scope>NUCLEOTIDE SEQUENCE [LARGE SCALE GENOMIC DNA]</scope>
    <source>
        <strain evidence="4 5">DSM 6368</strain>
    </source>
</reference>
<keyword evidence="2" id="KW-0732">Signal</keyword>
<organism evidence="4 5">
    <name type="scientific">Flavobacterium pectinovorum</name>
    <dbReference type="NCBI Taxonomy" id="29533"/>
    <lineage>
        <taxon>Bacteria</taxon>
        <taxon>Pseudomonadati</taxon>
        <taxon>Bacteroidota</taxon>
        <taxon>Flavobacteriia</taxon>
        <taxon>Flavobacteriales</taxon>
        <taxon>Flavobacteriaceae</taxon>
        <taxon>Flavobacterium</taxon>
    </lineage>
</organism>
<dbReference type="Gene3D" id="2.60.40.10">
    <property type="entry name" value="Immunoglobulins"/>
    <property type="match status" value="2"/>
</dbReference>
<dbReference type="InterPro" id="IPR024079">
    <property type="entry name" value="MetalloPept_cat_dom_sf"/>
</dbReference>
<dbReference type="PROSITE" id="PS50853">
    <property type="entry name" value="FN3"/>
    <property type="match status" value="1"/>
</dbReference>
<dbReference type="InterPro" id="IPR013783">
    <property type="entry name" value="Ig-like_fold"/>
</dbReference>
<evidence type="ECO:0000259" key="3">
    <source>
        <dbReference type="PROSITE" id="PS50853"/>
    </source>
</evidence>
<proteinExistence type="predicted"/>
<dbReference type="InterPro" id="IPR015914">
    <property type="entry name" value="PAPs_N"/>
</dbReference>
<feature type="domain" description="Fibronectin type-III" evidence="3">
    <location>
        <begin position="286"/>
        <end position="390"/>
    </location>
</feature>
<evidence type="ECO:0000256" key="1">
    <source>
        <dbReference type="SAM" id="MobiDB-lite"/>
    </source>
</evidence>
<dbReference type="InterPro" id="IPR003961">
    <property type="entry name" value="FN3_dom"/>
</dbReference>
<dbReference type="RefSeq" id="WP_084540188.1">
    <property type="nucleotide sequence ID" value="NZ_FRBX01000001.1"/>
</dbReference>
<sequence>MKLFTPLFFFIALFFCSLDSTAQLFPVQLTPVFNSPYSVKLSDYATSTDTKLRLMINPTDISISQRRVRLKLYIQGNGINIQSSDYMQGQPPIFINGGELQTLTNTDIFTLFRLENLQGITALQYANGLPEGMYSFCFEMYDFITNQKISQKSCASLYLILNDPPLLNTPQKNEQIASSDFPNIMFTWTPRQKNATNISYKFELKQLLDPTLDPQFAFQMSPILYEETLFGTALLYNLNRPILIPGMRYAWRVRAISTTGLSENAVFKNDGYSEIYSFKYTQKCDPPTFALSEIVSPTSVKINWQGLPDHTKYQVQYRKKAIVETNKKGKEKEKVFEWFSTYSQNNQALLTNLEPETTYEFKVGSTCTLEGDGVQSFNYSNTNTFKIPKKENGIASYNCGIVPKINIQNQKPLTNLIQSETFTAGDFPVTVLELQEQHSPYSGKGYIIVPYLADTKIAVEFNNILINTDYQLISGVVETSYNPDWKNVTDIEDFTGEGRGGQIEETVKFEIKNIVINANGDIVVNGKNGEQVTIPGGKDTVITDSTGKVYGVDSKGNGSSQGTEPAPGGKPTPENTDGVDKSGQATAFTAQGVTIAFSGNGSKYAFDVMPNNAAATIQKLYKKVDDTALPYKAVLNGDTDTVVATVTITDTIVKPDKIVFKTQNGANVSFTRNEKTFILTVKGNQSYAEEQILAVIQQGERWKVIGAFMLVHISAKEVNLVLVPLNKETQIPPNAENEISAVYKKAGIKMNITRFEKINYTDADGKIEVGDSDFFETYTNEEQTINNLIKKSGNYKSDSYYLIYSDLPASNPAIKGFMALKGQFGYVFASGDNRIASHELGHGIFGLEHPFKNKTEEGKTDFLMDYGNGLNLWHNDWKQINDPKFRLYLFQGDAEGDFNSLLYDISQIEKIDFDYDDLTPESYFNLGKVDVAGGGDRIVIKDKTGRVTDLFTSPNYTPEMWKKIKQRFWVYSQSKTTESYKWSSGYENYTLWQGGKNSNFYGNIGTLTMINTGKYLSLDFDDFKLNMMGSIYIGPSNPIKNSGFESIGEKFLDDYSREPQDLADAAARAHDRGYDKVNAKGAYGAFIASITIEADIQLVRGARKIMDLYIKKEIDPYTKNPISKETNTRAKKINVLFTGIIRNKIAKGISILTVQQQKLLAKIDNYINLTIDDIINPVNGDGEKFKLN</sequence>
<dbReference type="SMART" id="SM00060">
    <property type="entry name" value="FN3"/>
    <property type="match status" value="2"/>
</dbReference>
<dbReference type="SUPFAM" id="SSF49265">
    <property type="entry name" value="Fibronectin type III"/>
    <property type="match status" value="1"/>
</dbReference>
<protein>
    <submittedName>
        <fullName evidence="4">TANFOR domain-containing protein</fullName>
    </submittedName>
</protein>
<dbReference type="CDD" id="cd00063">
    <property type="entry name" value="FN3"/>
    <property type="match status" value="1"/>
</dbReference>
<keyword evidence="5" id="KW-1185">Reference proteome</keyword>
<dbReference type="Pfam" id="PF16656">
    <property type="entry name" value="Pur_ac_phosph_N"/>
    <property type="match status" value="1"/>
</dbReference>
<feature type="region of interest" description="Disordered" evidence="1">
    <location>
        <begin position="549"/>
        <end position="582"/>
    </location>
</feature>
<feature type="chain" id="PRO_5046996427" evidence="2">
    <location>
        <begin position="23"/>
        <end position="1188"/>
    </location>
</feature>
<dbReference type="Gene3D" id="3.40.390.10">
    <property type="entry name" value="Collagenase (Catalytic Domain)"/>
    <property type="match status" value="1"/>
</dbReference>
<dbReference type="Proteomes" id="UP000184216">
    <property type="component" value="Unassembled WGS sequence"/>
</dbReference>
<dbReference type="InterPro" id="IPR036116">
    <property type="entry name" value="FN3_sf"/>
</dbReference>
<evidence type="ECO:0000256" key="2">
    <source>
        <dbReference type="SAM" id="SignalP"/>
    </source>
</evidence>
<comment type="caution">
    <text evidence="4">The sequence shown here is derived from an EMBL/GenBank/DDBJ whole genome shotgun (WGS) entry which is preliminary data.</text>
</comment>
<name>A0ABY1IWS7_9FLAO</name>
<gene>
    <name evidence="4" type="ORF">SAMN05444387_0141</name>
</gene>
<accession>A0ABY1IWS7</accession>